<evidence type="ECO:0000259" key="5">
    <source>
        <dbReference type="Pfam" id="PF02729"/>
    </source>
</evidence>
<dbReference type="FunFam" id="3.40.50.1370:FF:000008">
    <property type="entry name" value="Ornithine carbamoyltransferase"/>
    <property type="match status" value="1"/>
</dbReference>
<dbReference type="Pfam" id="PF02729">
    <property type="entry name" value="OTCace_N"/>
    <property type="match status" value="1"/>
</dbReference>
<dbReference type="Pfam" id="PF00185">
    <property type="entry name" value="OTCace"/>
    <property type="match status" value="1"/>
</dbReference>
<evidence type="ECO:0000256" key="1">
    <source>
        <dbReference type="ARBA" id="ARBA00022679"/>
    </source>
</evidence>
<dbReference type="InterPro" id="IPR002292">
    <property type="entry name" value="Orn/put_carbamltrans"/>
</dbReference>
<dbReference type="NCBIfam" id="TIGR00658">
    <property type="entry name" value="orni_carb_tr"/>
    <property type="match status" value="1"/>
</dbReference>
<evidence type="ECO:0000313" key="6">
    <source>
        <dbReference type="EMBL" id="UZX30225.1"/>
    </source>
</evidence>
<dbReference type="PANTHER" id="PTHR45753:SF3">
    <property type="entry name" value="ORNITHINE TRANSCARBAMYLASE, MITOCHONDRIAL"/>
    <property type="match status" value="1"/>
</dbReference>
<dbReference type="InterPro" id="IPR006132">
    <property type="entry name" value="Asp/Orn_carbamoyltranf_P-bd"/>
</dbReference>
<feature type="domain" description="Aspartate/ornithine carbamoyltransferase Asp/Orn-binding" evidence="4">
    <location>
        <begin position="156"/>
        <end position="312"/>
    </location>
</feature>
<evidence type="ECO:0000256" key="3">
    <source>
        <dbReference type="RuleBase" id="RU003634"/>
    </source>
</evidence>
<keyword evidence="1 3" id="KW-0808">Transferase</keyword>
<gene>
    <name evidence="6" type="primary">argF</name>
    <name evidence="6" type="ORF">LDX53_03220</name>
</gene>
<dbReference type="GO" id="GO:0019240">
    <property type="term" value="P:citrulline biosynthetic process"/>
    <property type="evidence" value="ECO:0007669"/>
    <property type="project" value="TreeGrafter"/>
</dbReference>
<reference evidence="6" key="1">
    <citation type="submission" date="2021-09" db="EMBL/GenBank/DDBJ databases">
        <title>Lactobacillus species from Apis mellifera, Switzerland.</title>
        <authorList>
            <person name="Pfister J."/>
            <person name="Brown A."/>
            <person name="Neumann P."/>
            <person name="Collaud A."/>
            <person name="Retschnig G."/>
            <person name="Perreten V."/>
        </authorList>
    </citation>
    <scope>NUCLEOTIDE SEQUENCE</scope>
    <source>
        <strain evidence="6">IBH002</strain>
    </source>
</reference>
<protein>
    <recommendedName>
        <fullName evidence="2">Ornithine carbamoyltransferase</fullName>
        <ecNumber evidence="2">2.1.3.3</ecNumber>
    </recommendedName>
</protein>
<dbReference type="AlphaFoldDB" id="A0AA47B4Z8"/>
<evidence type="ECO:0000256" key="2">
    <source>
        <dbReference type="NCBIfam" id="TIGR00658"/>
    </source>
</evidence>
<dbReference type="GO" id="GO:0016597">
    <property type="term" value="F:amino acid binding"/>
    <property type="evidence" value="ECO:0007669"/>
    <property type="project" value="InterPro"/>
</dbReference>
<dbReference type="EMBL" id="CP084389">
    <property type="protein sequence ID" value="UZX30225.1"/>
    <property type="molecule type" value="Genomic_DNA"/>
</dbReference>
<sequence length="344" mass="38480">MVKKDFIDTCTFSKNEMQYLADLGLKIKEAINHGYYPQLLKGKSLGMIFDQTSTRTRCSAETAMTELGGHALYLAPGQIQLGKNGHEGLADTSHALGDLVDIIGVRTASQEDIVEIAQNSHAPVVNFMSDDDHPTQALGDLITIKEFLPEGKRLSDIKLVFVGDATQITISALFLCAKMGMHFVQYGPKSKWIPRDIYNKANKIAEKNGGSITLSEDESSLQNADFIYTDVWYGLYDHELEKDEYMKTFYPKYQVNDELLAKTGNPNVKFMHCLPANRGEEVSAAVLDGEQSIAWQQAANKKTAMRAVFVYLLNSKFTDMSDSSQKAIKYKYKEELAYLLAQRP</sequence>
<dbReference type="Proteomes" id="UP001164557">
    <property type="component" value="Chromosome"/>
</dbReference>
<evidence type="ECO:0000313" key="7">
    <source>
        <dbReference type="Proteomes" id="UP001164557"/>
    </source>
</evidence>
<organism evidence="6 7">
    <name type="scientific">Lactobacillus helsingborgensis</name>
    <dbReference type="NCBI Taxonomy" id="1218494"/>
    <lineage>
        <taxon>Bacteria</taxon>
        <taxon>Bacillati</taxon>
        <taxon>Bacillota</taxon>
        <taxon>Bacilli</taxon>
        <taxon>Lactobacillales</taxon>
        <taxon>Lactobacillaceae</taxon>
        <taxon>Lactobacillus</taxon>
    </lineage>
</organism>
<name>A0AA47B4Z8_9LACO</name>
<dbReference type="InterPro" id="IPR036901">
    <property type="entry name" value="Asp/Orn_carbamoylTrfase_sf"/>
</dbReference>
<dbReference type="GO" id="GO:0004585">
    <property type="term" value="F:ornithine carbamoyltransferase activity"/>
    <property type="evidence" value="ECO:0007669"/>
    <property type="project" value="UniProtKB-UniRule"/>
</dbReference>
<feature type="domain" description="Aspartate/ornithine carbamoyltransferase carbamoyl-P binding" evidence="5">
    <location>
        <begin position="4"/>
        <end position="146"/>
    </location>
</feature>
<accession>A0AA47B4Z8</accession>
<dbReference type="SUPFAM" id="SSF53671">
    <property type="entry name" value="Aspartate/ornithine carbamoyltransferase"/>
    <property type="match status" value="1"/>
</dbReference>
<dbReference type="GO" id="GO:0042450">
    <property type="term" value="P:L-arginine biosynthetic process via ornithine"/>
    <property type="evidence" value="ECO:0007669"/>
    <property type="project" value="UniProtKB-UniRule"/>
</dbReference>
<dbReference type="PRINTS" id="PR00102">
    <property type="entry name" value="OTCASE"/>
</dbReference>
<dbReference type="PRINTS" id="PR00100">
    <property type="entry name" value="AOTCASE"/>
</dbReference>
<comment type="similarity">
    <text evidence="3">Belongs to the aspartate/ornithine carbamoyltransferase superfamily.</text>
</comment>
<dbReference type="InterPro" id="IPR006130">
    <property type="entry name" value="Asp/Orn_carbamoylTrfase"/>
</dbReference>
<dbReference type="EC" id="2.1.3.3" evidence="2"/>
<dbReference type="Gene3D" id="3.40.50.1370">
    <property type="entry name" value="Aspartate/ornithine carbamoyltransferase"/>
    <property type="match status" value="2"/>
</dbReference>
<keyword evidence="7" id="KW-1185">Reference proteome</keyword>
<proteinExistence type="inferred from homology"/>
<dbReference type="PANTHER" id="PTHR45753">
    <property type="entry name" value="ORNITHINE CARBAMOYLTRANSFERASE, MITOCHONDRIAL"/>
    <property type="match status" value="1"/>
</dbReference>
<evidence type="ECO:0000259" key="4">
    <source>
        <dbReference type="Pfam" id="PF00185"/>
    </source>
</evidence>
<dbReference type="InterPro" id="IPR006131">
    <property type="entry name" value="Asp_carbamoyltransf_Asp/Orn-bd"/>
</dbReference>
<dbReference type="RefSeq" id="WP_046326931.1">
    <property type="nucleotide sequence ID" value="NZ_CP084389.1"/>
</dbReference>